<dbReference type="PANTHER" id="PTHR35006:SF1">
    <property type="entry name" value="BLL2941 PROTEIN"/>
    <property type="match status" value="1"/>
</dbReference>
<keyword evidence="2" id="KW-0223">Dioxygenase</keyword>
<dbReference type="Pfam" id="PF00903">
    <property type="entry name" value="Glyoxalase"/>
    <property type="match status" value="1"/>
</dbReference>
<keyword evidence="2" id="KW-0456">Lyase</keyword>
<dbReference type="CDD" id="cd07262">
    <property type="entry name" value="VOC_like"/>
    <property type="match status" value="1"/>
</dbReference>
<dbReference type="InterPro" id="IPR004360">
    <property type="entry name" value="Glyas_Fos-R_dOase_dom"/>
</dbReference>
<reference evidence="2 3" key="1">
    <citation type="submission" date="2020-08" db="EMBL/GenBank/DDBJ databases">
        <title>Genomic Encyclopedia of Type Strains, Phase IV (KMG-IV): sequencing the most valuable type-strain genomes for metagenomic binning, comparative biology and taxonomic classification.</title>
        <authorList>
            <person name="Goeker M."/>
        </authorList>
    </citation>
    <scope>NUCLEOTIDE SEQUENCE [LARGE SCALE GENOMIC DNA]</scope>
    <source>
        <strain evidence="2 3">DSM 102234</strain>
    </source>
</reference>
<dbReference type="SUPFAM" id="SSF54593">
    <property type="entry name" value="Glyoxalase/Bleomycin resistance protein/Dihydroxybiphenyl dioxygenase"/>
    <property type="match status" value="1"/>
</dbReference>
<dbReference type="AlphaFoldDB" id="A0A7W6E554"/>
<dbReference type="InterPro" id="IPR037523">
    <property type="entry name" value="VOC_core"/>
</dbReference>
<dbReference type="Gene3D" id="3.10.180.10">
    <property type="entry name" value="2,3-Dihydroxybiphenyl 1,2-Dioxygenase, domain 1"/>
    <property type="match status" value="1"/>
</dbReference>
<dbReference type="PROSITE" id="PS51819">
    <property type="entry name" value="VOC"/>
    <property type="match status" value="1"/>
</dbReference>
<organism evidence="2 3">
    <name type="scientific">Sulfitobacter undariae</name>
    <dbReference type="NCBI Taxonomy" id="1563671"/>
    <lineage>
        <taxon>Bacteria</taxon>
        <taxon>Pseudomonadati</taxon>
        <taxon>Pseudomonadota</taxon>
        <taxon>Alphaproteobacteria</taxon>
        <taxon>Rhodobacterales</taxon>
        <taxon>Roseobacteraceae</taxon>
        <taxon>Sulfitobacter</taxon>
    </lineage>
</organism>
<comment type="caution">
    <text evidence="2">The sequence shown here is derived from an EMBL/GenBank/DDBJ whole genome shotgun (WGS) entry which is preliminary data.</text>
</comment>
<keyword evidence="3" id="KW-1185">Reference proteome</keyword>
<dbReference type="PANTHER" id="PTHR35006">
    <property type="entry name" value="GLYOXALASE FAMILY PROTEIN (AFU_ORTHOLOGUE AFUA_5G14830)"/>
    <property type="match status" value="1"/>
</dbReference>
<accession>A0A7W6E554</accession>
<sequence>MIGYTTIGVSDMERAKKFYCDLFEHQGAKVVIDAGRIAFIGTKKGEPMLAVCEPYDKQAPTPGNGVMIAFPIAEKQEADMLHARALELGATCDGAPGQRIPDRFYGSYVRDPDGNKLCFFMFG</sequence>
<dbReference type="Proteomes" id="UP000530268">
    <property type="component" value="Unassembled WGS sequence"/>
</dbReference>
<evidence type="ECO:0000313" key="3">
    <source>
        <dbReference type="Proteomes" id="UP000530268"/>
    </source>
</evidence>
<keyword evidence="2" id="KW-0560">Oxidoreductase</keyword>
<name>A0A7W6E554_9RHOB</name>
<dbReference type="RefSeq" id="WP_184566407.1">
    <property type="nucleotide sequence ID" value="NZ_JACIEI010000009.1"/>
</dbReference>
<dbReference type="GO" id="GO:0051213">
    <property type="term" value="F:dioxygenase activity"/>
    <property type="evidence" value="ECO:0007669"/>
    <property type="project" value="UniProtKB-KW"/>
</dbReference>
<gene>
    <name evidence="2" type="ORF">GGR95_002592</name>
</gene>
<proteinExistence type="predicted"/>
<dbReference type="GO" id="GO:0016829">
    <property type="term" value="F:lyase activity"/>
    <property type="evidence" value="ECO:0007669"/>
    <property type="project" value="UniProtKB-KW"/>
</dbReference>
<evidence type="ECO:0000313" key="2">
    <source>
        <dbReference type="EMBL" id="MBB3994942.1"/>
    </source>
</evidence>
<dbReference type="InterPro" id="IPR029068">
    <property type="entry name" value="Glyas_Bleomycin-R_OHBP_Dase"/>
</dbReference>
<protein>
    <submittedName>
        <fullName evidence="2">Catechol 2,3-dioxygenase-like lactoylglutathione lyase family enzyme</fullName>
    </submittedName>
</protein>
<evidence type="ECO:0000259" key="1">
    <source>
        <dbReference type="PROSITE" id="PS51819"/>
    </source>
</evidence>
<dbReference type="EMBL" id="JACIEI010000009">
    <property type="protein sequence ID" value="MBB3994942.1"/>
    <property type="molecule type" value="Genomic_DNA"/>
</dbReference>
<feature type="domain" description="VOC" evidence="1">
    <location>
        <begin position="1"/>
        <end position="122"/>
    </location>
</feature>